<feature type="transmembrane region" description="Helical" evidence="1">
    <location>
        <begin position="131"/>
        <end position="154"/>
    </location>
</feature>
<dbReference type="AlphaFoldDB" id="A0A0B7NYA2"/>
<organism evidence="3">
    <name type="scientific">Propionibacterium freudenreichii subsp. freudenreichii</name>
    <dbReference type="NCBI Taxonomy" id="66712"/>
    <lineage>
        <taxon>Bacteria</taxon>
        <taxon>Bacillati</taxon>
        <taxon>Actinomycetota</taxon>
        <taxon>Actinomycetes</taxon>
        <taxon>Propionibacteriales</taxon>
        <taxon>Propionibacteriaceae</taxon>
        <taxon>Propionibacterium</taxon>
    </lineage>
</organism>
<evidence type="ECO:0000313" key="3">
    <source>
        <dbReference type="EMBL" id="CEP25553.1"/>
    </source>
</evidence>
<accession>A0A0B7NYA2</accession>
<keyword evidence="1" id="KW-1133">Transmembrane helix</keyword>
<dbReference type="InterPro" id="IPR019251">
    <property type="entry name" value="DUF2231_TM"/>
</dbReference>
<keyword evidence="1" id="KW-0472">Membrane</keyword>
<name>A0A0B7NYA2_PROFF</name>
<feature type="transmembrane region" description="Helical" evidence="1">
    <location>
        <begin position="13"/>
        <end position="34"/>
    </location>
</feature>
<proteinExistence type="predicted"/>
<keyword evidence="1" id="KW-0812">Transmembrane</keyword>
<evidence type="ECO:0000256" key="1">
    <source>
        <dbReference type="SAM" id="Phobius"/>
    </source>
</evidence>
<dbReference type="EMBL" id="LM676376">
    <property type="protein sequence ID" value="CEP25553.1"/>
    <property type="molecule type" value="Genomic_DNA"/>
</dbReference>
<reference evidence="3" key="1">
    <citation type="submission" date="2014-08" db="EMBL/GenBank/DDBJ databases">
        <authorList>
            <person name="Falentin Helene"/>
        </authorList>
    </citation>
    <scope>NUCLEOTIDE SEQUENCE</scope>
</reference>
<sequence length="179" mass="19072">MFDTFFGLPLHPFIVHATEVIVPLAALLVVLAAVWPRCRRWAGYLPLGVSLVALVLVPFSTQSGERLEARVGGNDLIETHAALADGLLPWVIGLVVVAGALLWWNIREKRARIAASRESELPVAARPGSRWVPIMLILLALVVSTGTTVQAILIGHSGATAVWTEDMGAPALSGDGDTD</sequence>
<feature type="transmembrane region" description="Helical" evidence="1">
    <location>
        <begin position="41"/>
        <end position="61"/>
    </location>
</feature>
<evidence type="ECO:0000259" key="2">
    <source>
        <dbReference type="Pfam" id="PF09990"/>
    </source>
</evidence>
<feature type="domain" description="DUF2231" evidence="2">
    <location>
        <begin position="7"/>
        <end position="167"/>
    </location>
</feature>
<dbReference type="Pfam" id="PF09990">
    <property type="entry name" value="DUF2231"/>
    <property type="match status" value="1"/>
</dbReference>
<protein>
    <recommendedName>
        <fullName evidence="2">DUF2231 domain-containing protein</fullName>
    </recommendedName>
</protein>
<feature type="transmembrane region" description="Helical" evidence="1">
    <location>
        <begin position="81"/>
        <end position="104"/>
    </location>
</feature>
<gene>
    <name evidence="3" type="ORF">PFCIRM138_06970</name>
</gene>